<dbReference type="AlphaFoldDB" id="A0A540WV62"/>
<keyword evidence="3" id="KW-1185">Reference proteome</keyword>
<sequence length="338" mass="35902">MQPHSLFSRIACLFSLVTLGCGAPDAKEPAAQADQPSAVGHYRCIPLSAEALRVTAPSTALVVGDSRQEAQVTTARLCPSGQVPQAVYNPAPPRPLASWLPAMPGASEDNRPVHASADSIYYVGVYKPTSETGYSLGVGARLQINNPQVAHTLDQASTVVSMVRGASTSIVATGYRKFQTSYPTLLVGHTVGGVFQHVTGWVQVHPSYYPGMDLSGYIGAKPRFFVLYSGTDWWVYFNDAWVGYFPGSRWGGAFTSGDMAHWYGEVFDAGARLPPVTDMGNGLFPPNAASGAIDEMCTHSGTNCYSIGAGQTYVSNAAYYGLYYPGLSNLRYGGNGGG</sequence>
<evidence type="ECO:0000313" key="3">
    <source>
        <dbReference type="Proteomes" id="UP000315369"/>
    </source>
</evidence>
<name>A0A540WV62_9BACT</name>
<dbReference type="EMBL" id="VIFM01000119">
    <property type="protein sequence ID" value="TQF12915.1"/>
    <property type="molecule type" value="Genomic_DNA"/>
</dbReference>
<proteinExistence type="predicted"/>
<dbReference type="RefSeq" id="WP_141645345.1">
    <property type="nucleotide sequence ID" value="NZ_VIFM01000119.1"/>
</dbReference>
<feature type="domain" description="Neprosin PEP catalytic" evidence="1">
    <location>
        <begin position="116"/>
        <end position="338"/>
    </location>
</feature>
<dbReference type="InterPro" id="IPR004314">
    <property type="entry name" value="Neprosin"/>
</dbReference>
<dbReference type="Pfam" id="PF03080">
    <property type="entry name" value="Neprosin"/>
    <property type="match status" value="1"/>
</dbReference>
<reference evidence="2 3" key="1">
    <citation type="submission" date="2019-06" db="EMBL/GenBank/DDBJ databases">
        <authorList>
            <person name="Livingstone P."/>
            <person name="Whitworth D."/>
        </authorList>
    </citation>
    <scope>NUCLEOTIDE SEQUENCE [LARGE SCALE GENOMIC DNA]</scope>
    <source>
        <strain evidence="2 3">AM401</strain>
    </source>
</reference>
<gene>
    <name evidence="2" type="ORF">FJV41_26505</name>
</gene>
<protein>
    <submittedName>
        <fullName evidence="2">DUF239 domain-containing protein</fullName>
    </submittedName>
</protein>
<dbReference type="OrthoDB" id="5934790at2"/>
<dbReference type="InterPro" id="IPR053168">
    <property type="entry name" value="Glutamic_endopeptidase"/>
</dbReference>
<organism evidence="2 3">
    <name type="scientific">Myxococcus llanfairpwllgwyngyllgogerychwyrndrobwllllantysiliogogogochensis</name>
    <dbReference type="NCBI Taxonomy" id="2590453"/>
    <lineage>
        <taxon>Bacteria</taxon>
        <taxon>Pseudomonadati</taxon>
        <taxon>Myxococcota</taxon>
        <taxon>Myxococcia</taxon>
        <taxon>Myxococcales</taxon>
        <taxon>Cystobacterineae</taxon>
        <taxon>Myxococcaceae</taxon>
        <taxon>Myxococcus</taxon>
    </lineage>
</organism>
<evidence type="ECO:0000313" key="2">
    <source>
        <dbReference type="EMBL" id="TQF12915.1"/>
    </source>
</evidence>
<comment type="caution">
    <text evidence="2">The sequence shown here is derived from an EMBL/GenBank/DDBJ whole genome shotgun (WGS) entry which is preliminary data.</text>
</comment>
<dbReference type="Proteomes" id="UP000315369">
    <property type="component" value="Unassembled WGS sequence"/>
</dbReference>
<dbReference type="PROSITE" id="PS52045">
    <property type="entry name" value="NEPROSIN_PEP_CD"/>
    <property type="match status" value="1"/>
</dbReference>
<accession>A0A540WV62</accession>
<evidence type="ECO:0000259" key="1">
    <source>
        <dbReference type="PROSITE" id="PS52045"/>
    </source>
</evidence>
<dbReference type="PANTHER" id="PTHR31589">
    <property type="entry name" value="PROTEIN, PUTATIVE (DUF239)-RELATED-RELATED"/>
    <property type="match status" value="1"/>
</dbReference>